<feature type="compositionally biased region" description="Basic and acidic residues" evidence="4">
    <location>
        <begin position="1"/>
        <end position="15"/>
    </location>
</feature>
<dbReference type="GO" id="GO:0005634">
    <property type="term" value="C:nucleus"/>
    <property type="evidence" value="ECO:0007669"/>
    <property type="project" value="UniProtKB-SubCell"/>
</dbReference>
<name>B8LD29_THAPS</name>
<feature type="region of interest" description="Disordered" evidence="4">
    <location>
        <begin position="1"/>
        <end position="46"/>
    </location>
</feature>
<dbReference type="RefSeq" id="XP_002297007.1">
    <property type="nucleotide sequence ID" value="XM_002296971.1"/>
</dbReference>
<proteinExistence type="predicted"/>
<dbReference type="EMBL" id="DS999419">
    <property type="protein sequence ID" value="EED86735.1"/>
    <property type="molecule type" value="Genomic_DNA"/>
</dbReference>
<organism evidence="6 7">
    <name type="scientific">Thalassiosira pseudonana</name>
    <name type="common">Marine diatom</name>
    <name type="synonym">Cyclotella nana</name>
    <dbReference type="NCBI Taxonomy" id="35128"/>
    <lineage>
        <taxon>Eukaryota</taxon>
        <taxon>Sar</taxon>
        <taxon>Stramenopiles</taxon>
        <taxon>Ochrophyta</taxon>
        <taxon>Bacillariophyta</taxon>
        <taxon>Coscinodiscophyceae</taxon>
        <taxon>Thalassiosirophycidae</taxon>
        <taxon>Thalassiosirales</taxon>
        <taxon>Thalassiosiraceae</taxon>
        <taxon>Thalassiosira</taxon>
    </lineage>
</organism>
<dbReference type="Proteomes" id="UP000001449">
    <property type="component" value="Unassembled WGS sequence"/>
</dbReference>
<feature type="domain" description="HSF-type DNA-binding" evidence="5">
    <location>
        <begin position="67"/>
        <end position="123"/>
    </location>
</feature>
<dbReference type="KEGG" id="tps:THAPSDRAFT_264575"/>
<dbReference type="Pfam" id="PF00447">
    <property type="entry name" value="HSF_DNA-bind"/>
    <property type="match status" value="1"/>
</dbReference>
<gene>
    <name evidence="6" type="primary">HSF44</name>
    <name evidence="6" type="ORF">THAPSDRAFT_264575</name>
</gene>
<comment type="subcellular location">
    <subcellularLocation>
        <location evidence="1">Nucleus</location>
    </subcellularLocation>
</comment>
<dbReference type="GO" id="GO:0003700">
    <property type="term" value="F:DNA-binding transcription factor activity"/>
    <property type="evidence" value="ECO:0007669"/>
    <property type="project" value="InterPro"/>
</dbReference>
<dbReference type="InterPro" id="IPR000232">
    <property type="entry name" value="HSF_DNA-bd"/>
</dbReference>
<evidence type="ECO:0000259" key="5">
    <source>
        <dbReference type="Pfam" id="PF00447"/>
    </source>
</evidence>
<protein>
    <recommendedName>
        <fullName evidence="5">HSF-type DNA-binding domain-containing protein</fullName>
    </recommendedName>
</protein>
<dbReference type="GO" id="GO:0043565">
    <property type="term" value="F:sequence-specific DNA binding"/>
    <property type="evidence" value="ECO:0007669"/>
    <property type="project" value="InterPro"/>
</dbReference>
<dbReference type="PaxDb" id="35128-Thaps264575"/>
<sequence length="192" mass="21111">MAAKTESETETKVVGDDAPAAAADHEMESSSGDESDNAPLAAVASQPKCNAPRVNLAESSTGIRLTFAQQLMALLEKEDVQPVMHWLADGKSVCIEDPNKFATEVMPKYFCDVKYKSFMVRMKSKFVFCMSHNFVEYVQSIEIFVIHCHDTHPFASCAHLSRIENVYGNGRVGIQNGGQQRSIGGTRESLSM</sequence>
<keyword evidence="7" id="KW-1185">Reference proteome</keyword>
<reference evidence="6 7" key="1">
    <citation type="journal article" date="2004" name="Science">
        <title>The genome of the diatom Thalassiosira pseudonana: ecology, evolution, and metabolism.</title>
        <authorList>
            <person name="Armbrust E.V."/>
            <person name="Berges J.A."/>
            <person name="Bowler C."/>
            <person name="Green B.R."/>
            <person name="Martinez D."/>
            <person name="Putnam N.H."/>
            <person name="Zhou S."/>
            <person name="Allen A.E."/>
            <person name="Apt K.E."/>
            <person name="Bechner M."/>
            <person name="Brzezinski M.A."/>
            <person name="Chaal B.K."/>
            <person name="Chiovitti A."/>
            <person name="Davis A.K."/>
            <person name="Demarest M.S."/>
            <person name="Detter J.C."/>
            <person name="Glavina T."/>
            <person name="Goodstein D."/>
            <person name="Hadi M.Z."/>
            <person name="Hellsten U."/>
            <person name="Hildebrand M."/>
            <person name="Jenkins B.D."/>
            <person name="Jurka J."/>
            <person name="Kapitonov V.V."/>
            <person name="Kroger N."/>
            <person name="Lau W.W."/>
            <person name="Lane T.W."/>
            <person name="Larimer F.W."/>
            <person name="Lippmeier J.C."/>
            <person name="Lucas S."/>
            <person name="Medina M."/>
            <person name="Montsant A."/>
            <person name="Obornik M."/>
            <person name="Parker M.S."/>
            <person name="Palenik B."/>
            <person name="Pazour G.J."/>
            <person name="Richardson P.M."/>
            <person name="Rynearson T.A."/>
            <person name="Saito M.A."/>
            <person name="Schwartz D.C."/>
            <person name="Thamatrakoln K."/>
            <person name="Valentin K."/>
            <person name="Vardi A."/>
            <person name="Wilkerson F.P."/>
            <person name="Rokhsar D.S."/>
        </authorList>
    </citation>
    <scope>NUCLEOTIDE SEQUENCE [LARGE SCALE GENOMIC DNA]</scope>
    <source>
        <strain evidence="6 7">CCMP1335</strain>
    </source>
</reference>
<dbReference type="HOGENOM" id="CLU_1417794_0_0_1"/>
<dbReference type="InterPro" id="IPR036388">
    <property type="entry name" value="WH-like_DNA-bd_sf"/>
</dbReference>
<accession>B8LD29</accession>
<keyword evidence="3" id="KW-0539">Nucleus</keyword>
<evidence type="ECO:0000313" key="7">
    <source>
        <dbReference type="Proteomes" id="UP000001449"/>
    </source>
</evidence>
<evidence type="ECO:0000256" key="3">
    <source>
        <dbReference type="ARBA" id="ARBA00023242"/>
    </source>
</evidence>
<evidence type="ECO:0000256" key="2">
    <source>
        <dbReference type="ARBA" id="ARBA00023125"/>
    </source>
</evidence>
<dbReference type="Gene3D" id="1.10.10.10">
    <property type="entry name" value="Winged helix-like DNA-binding domain superfamily/Winged helix DNA-binding domain"/>
    <property type="match status" value="1"/>
</dbReference>
<dbReference type="InParanoid" id="B8LD29"/>
<feature type="non-terminal residue" evidence="6">
    <location>
        <position position="192"/>
    </location>
</feature>
<dbReference type="InterPro" id="IPR036390">
    <property type="entry name" value="WH_DNA-bd_sf"/>
</dbReference>
<dbReference type="SUPFAM" id="SSF46785">
    <property type="entry name" value="Winged helix' DNA-binding domain"/>
    <property type="match status" value="1"/>
</dbReference>
<dbReference type="GeneID" id="7446270"/>
<dbReference type="AlphaFoldDB" id="B8LD29"/>
<evidence type="ECO:0000256" key="1">
    <source>
        <dbReference type="ARBA" id="ARBA00004123"/>
    </source>
</evidence>
<evidence type="ECO:0000256" key="4">
    <source>
        <dbReference type="SAM" id="MobiDB-lite"/>
    </source>
</evidence>
<reference evidence="6 7" key="2">
    <citation type="journal article" date="2008" name="Nature">
        <title>The Phaeodactylum genome reveals the evolutionary history of diatom genomes.</title>
        <authorList>
            <person name="Bowler C."/>
            <person name="Allen A.E."/>
            <person name="Badger J.H."/>
            <person name="Grimwood J."/>
            <person name="Jabbari K."/>
            <person name="Kuo A."/>
            <person name="Maheswari U."/>
            <person name="Martens C."/>
            <person name="Maumus F."/>
            <person name="Otillar R.P."/>
            <person name="Rayko E."/>
            <person name="Salamov A."/>
            <person name="Vandepoele K."/>
            <person name="Beszteri B."/>
            <person name="Gruber A."/>
            <person name="Heijde M."/>
            <person name="Katinka M."/>
            <person name="Mock T."/>
            <person name="Valentin K."/>
            <person name="Verret F."/>
            <person name="Berges J.A."/>
            <person name="Brownlee C."/>
            <person name="Cadoret J.P."/>
            <person name="Chiovitti A."/>
            <person name="Choi C.J."/>
            <person name="Coesel S."/>
            <person name="De Martino A."/>
            <person name="Detter J.C."/>
            <person name="Durkin C."/>
            <person name="Falciatore A."/>
            <person name="Fournet J."/>
            <person name="Haruta M."/>
            <person name="Huysman M.J."/>
            <person name="Jenkins B.D."/>
            <person name="Jiroutova K."/>
            <person name="Jorgensen R.E."/>
            <person name="Joubert Y."/>
            <person name="Kaplan A."/>
            <person name="Kroger N."/>
            <person name="Kroth P.G."/>
            <person name="La Roche J."/>
            <person name="Lindquist E."/>
            <person name="Lommer M."/>
            <person name="Martin-Jezequel V."/>
            <person name="Lopez P.J."/>
            <person name="Lucas S."/>
            <person name="Mangogna M."/>
            <person name="McGinnis K."/>
            <person name="Medlin L.K."/>
            <person name="Montsant A."/>
            <person name="Oudot-Le Secq M.P."/>
            <person name="Napoli C."/>
            <person name="Obornik M."/>
            <person name="Parker M.S."/>
            <person name="Petit J.L."/>
            <person name="Porcel B.M."/>
            <person name="Poulsen N."/>
            <person name="Robison M."/>
            <person name="Rychlewski L."/>
            <person name="Rynearson T.A."/>
            <person name="Schmutz J."/>
            <person name="Shapiro H."/>
            <person name="Siaut M."/>
            <person name="Stanley M."/>
            <person name="Sussman M.R."/>
            <person name="Taylor A.R."/>
            <person name="Vardi A."/>
            <person name="von Dassow P."/>
            <person name="Vyverman W."/>
            <person name="Willis A."/>
            <person name="Wyrwicz L.S."/>
            <person name="Rokhsar D.S."/>
            <person name="Weissenbach J."/>
            <person name="Armbrust E.V."/>
            <person name="Green B.R."/>
            <person name="Van de Peer Y."/>
            <person name="Grigoriev I.V."/>
        </authorList>
    </citation>
    <scope>NUCLEOTIDE SEQUENCE [LARGE SCALE GENOMIC DNA]</scope>
    <source>
        <strain evidence="6 7">CCMP1335</strain>
    </source>
</reference>
<evidence type="ECO:0000313" key="6">
    <source>
        <dbReference type="EMBL" id="EED86735.1"/>
    </source>
</evidence>
<keyword evidence="2" id="KW-0238">DNA-binding</keyword>